<sequence length="109" mass="12086">MRASERHASLPLGMYHRSFANKIRFKNAIRLEVYAVSRRRRVDSNAIRTAIAALGARKRIAYTNSGKGGGKVALRRLKRRREAPGDQQINSGWGSGGDARPGRAAERGR</sequence>
<evidence type="ECO:0000313" key="2">
    <source>
        <dbReference type="EMBL" id="GBP75604.1"/>
    </source>
</evidence>
<dbReference type="AlphaFoldDB" id="A0A4C1YKT6"/>
<name>A0A4C1YKT6_EUMVA</name>
<evidence type="ECO:0000313" key="3">
    <source>
        <dbReference type="Proteomes" id="UP000299102"/>
    </source>
</evidence>
<gene>
    <name evidence="2" type="ORF">EVAR_43510_1</name>
</gene>
<organism evidence="2 3">
    <name type="scientific">Eumeta variegata</name>
    <name type="common">Bagworm moth</name>
    <name type="synonym">Eumeta japonica</name>
    <dbReference type="NCBI Taxonomy" id="151549"/>
    <lineage>
        <taxon>Eukaryota</taxon>
        <taxon>Metazoa</taxon>
        <taxon>Ecdysozoa</taxon>
        <taxon>Arthropoda</taxon>
        <taxon>Hexapoda</taxon>
        <taxon>Insecta</taxon>
        <taxon>Pterygota</taxon>
        <taxon>Neoptera</taxon>
        <taxon>Endopterygota</taxon>
        <taxon>Lepidoptera</taxon>
        <taxon>Glossata</taxon>
        <taxon>Ditrysia</taxon>
        <taxon>Tineoidea</taxon>
        <taxon>Psychidae</taxon>
        <taxon>Oiketicinae</taxon>
        <taxon>Eumeta</taxon>
    </lineage>
</organism>
<dbReference type="EMBL" id="BGZK01001254">
    <property type="protein sequence ID" value="GBP75604.1"/>
    <property type="molecule type" value="Genomic_DNA"/>
</dbReference>
<evidence type="ECO:0000256" key="1">
    <source>
        <dbReference type="SAM" id="MobiDB-lite"/>
    </source>
</evidence>
<dbReference type="Proteomes" id="UP000299102">
    <property type="component" value="Unassembled WGS sequence"/>
</dbReference>
<proteinExistence type="predicted"/>
<keyword evidence="3" id="KW-1185">Reference proteome</keyword>
<feature type="compositionally biased region" description="Basic and acidic residues" evidence="1">
    <location>
        <begin position="100"/>
        <end position="109"/>
    </location>
</feature>
<reference evidence="2 3" key="1">
    <citation type="journal article" date="2019" name="Commun. Biol.">
        <title>The bagworm genome reveals a unique fibroin gene that provides high tensile strength.</title>
        <authorList>
            <person name="Kono N."/>
            <person name="Nakamura H."/>
            <person name="Ohtoshi R."/>
            <person name="Tomita M."/>
            <person name="Numata K."/>
            <person name="Arakawa K."/>
        </authorList>
    </citation>
    <scope>NUCLEOTIDE SEQUENCE [LARGE SCALE GENOMIC DNA]</scope>
</reference>
<accession>A0A4C1YKT6</accession>
<feature type="region of interest" description="Disordered" evidence="1">
    <location>
        <begin position="79"/>
        <end position="109"/>
    </location>
</feature>
<protein>
    <submittedName>
        <fullName evidence="2">Uncharacterized protein</fullName>
    </submittedName>
</protein>
<comment type="caution">
    <text evidence="2">The sequence shown here is derived from an EMBL/GenBank/DDBJ whole genome shotgun (WGS) entry which is preliminary data.</text>
</comment>